<name>A0A812LG37_9DINO</name>
<sequence length="59" mass="6560">MKRRVLFLSAIIAMYVVVNALVQYVFDAAAIETALEQIRSVTDVKGGPVLAKLLLRRLD</sequence>
<gene>
    <name evidence="1" type="ORF">SNAT2548_LOCUS11424</name>
</gene>
<evidence type="ECO:0000313" key="2">
    <source>
        <dbReference type="Proteomes" id="UP000604046"/>
    </source>
</evidence>
<accession>A0A812LG37</accession>
<dbReference type="AlphaFoldDB" id="A0A812LG37"/>
<dbReference type="EMBL" id="CAJNDS010001024">
    <property type="protein sequence ID" value="CAE7244403.1"/>
    <property type="molecule type" value="Genomic_DNA"/>
</dbReference>
<dbReference type="OrthoDB" id="420207at2759"/>
<protein>
    <submittedName>
        <fullName evidence="1">Uncharacterized protein</fullName>
    </submittedName>
</protein>
<proteinExistence type="predicted"/>
<dbReference type="Proteomes" id="UP000604046">
    <property type="component" value="Unassembled WGS sequence"/>
</dbReference>
<keyword evidence="2" id="KW-1185">Reference proteome</keyword>
<reference evidence="1" key="1">
    <citation type="submission" date="2021-02" db="EMBL/GenBank/DDBJ databases">
        <authorList>
            <person name="Dougan E. K."/>
            <person name="Rhodes N."/>
            <person name="Thang M."/>
            <person name="Chan C."/>
        </authorList>
    </citation>
    <scope>NUCLEOTIDE SEQUENCE</scope>
</reference>
<comment type="caution">
    <text evidence="1">The sequence shown here is derived from an EMBL/GenBank/DDBJ whole genome shotgun (WGS) entry which is preliminary data.</text>
</comment>
<organism evidence="1 2">
    <name type="scientific">Symbiodinium natans</name>
    <dbReference type="NCBI Taxonomy" id="878477"/>
    <lineage>
        <taxon>Eukaryota</taxon>
        <taxon>Sar</taxon>
        <taxon>Alveolata</taxon>
        <taxon>Dinophyceae</taxon>
        <taxon>Suessiales</taxon>
        <taxon>Symbiodiniaceae</taxon>
        <taxon>Symbiodinium</taxon>
    </lineage>
</organism>
<evidence type="ECO:0000313" key="1">
    <source>
        <dbReference type="EMBL" id="CAE7244403.1"/>
    </source>
</evidence>